<dbReference type="InterPro" id="IPR000943">
    <property type="entry name" value="RNA_pol_sigma70"/>
</dbReference>
<comment type="function">
    <text evidence="5">Sigma factors are initiation factors that promote the attachment of RNA polymerase to specific initiation sites and are then released.</text>
</comment>
<dbReference type="InterPro" id="IPR009042">
    <property type="entry name" value="RNA_pol_sigma70_r1_2"/>
</dbReference>
<dbReference type="AlphaFoldDB" id="A0A2H5Y4H8"/>
<comment type="caution">
    <text evidence="9">The sequence shown here is derived from an EMBL/GenBank/DDBJ whole genome shotgun (WGS) entry which is preliminary data.</text>
</comment>
<keyword evidence="1 5" id="KW-0805">Transcription regulation</keyword>
<evidence type="ECO:0000313" key="9">
    <source>
        <dbReference type="EMBL" id="GBD08361.1"/>
    </source>
</evidence>
<feature type="compositionally biased region" description="Acidic residues" evidence="6">
    <location>
        <begin position="10"/>
        <end position="21"/>
    </location>
</feature>
<dbReference type="PROSITE" id="PS00715">
    <property type="entry name" value="SIGMA70_1"/>
    <property type="match status" value="1"/>
</dbReference>
<dbReference type="InterPro" id="IPR014284">
    <property type="entry name" value="RNA_pol_sigma-70_dom"/>
</dbReference>
<keyword evidence="4 5" id="KW-0804">Transcription</keyword>
<keyword evidence="3 5" id="KW-0238">DNA-binding</keyword>
<organism evidence="9 10">
    <name type="scientific">Candidatus Thermoflexus japonica</name>
    <dbReference type="NCBI Taxonomy" id="2035417"/>
    <lineage>
        <taxon>Bacteria</taxon>
        <taxon>Bacillati</taxon>
        <taxon>Chloroflexota</taxon>
        <taxon>Thermoflexia</taxon>
        <taxon>Thermoflexales</taxon>
        <taxon>Thermoflexaceae</taxon>
        <taxon>Thermoflexus</taxon>
    </lineage>
</organism>
<dbReference type="PANTHER" id="PTHR30603:SF47">
    <property type="entry name" value="RNA POLYMERASE SIGMA FACTOR SIGD, CHLOROPLASTIC"/>
    <property type="match status" value="1"/>
</dbReference>
<keyword evidence="2 5" id="KW-0731">Sigma factor</keyword>
<dbReference type="Pfam" id="PF04539">
    <property type="entry name" value="Sigma70_r3"/>
    <property type="match status" value="1"/>
</dbReference>
<dbReference type="Pfam" id="PF04545">
    <property type="entry name" value="Sigma70_r4"/>
    <property type="match status" value="1"/>
</dbReference>
<feature type="domain" description="RNA polymerase sigma-70" evidence="7">
    <location>
        <begin position="147"/>
        <end position="160"/>
    </location>
</feature>
<dbReference type="SUPFAM" id="SSF88659">
    <property type="entry name" value="Sigma3 and sigma4 domains of RNA polymerase sigma factors"/>
    <property type="match status" value="2"/>
</dbReference>
<dbReference type="InterPro" id="IPR007624">
    <property type="entry name" value="RNA_pol_sigma70_r3"/>
</dbReference>
<dbReference type="InterPro" id="IPR007627">
    <property type="entry name" value="RNA_pol_sigma70_r2"/>
</dbReference>
<dbReference type="Gene3D" id="1.20.120.1810">
    <property type="match status" value="1"/>
</dbReference>
<dbReference type="Pfam" id="PF00140">
    <property type="entry name" value="Sigma70_r1_2"/>
    <property type="match status" value="1"/>
</dbReference>
<dbReference type="InterPro" id="IPR013325">
    <property type="entry name" value="RNA_pol_sigma_r2"/>
</dbReference>
<gene>
    <name evidence="9" type="primary">hrdB</name>
    <name evidence="9" type="ORF">HRbin22_00595</name>
</gene>
<dbReference type="PROSITE" id="PS00716">
    <property type="entry name" value="SIGMA70_2"/>
    <property type="match status" value="1"/>
</dbReference>
<protein>
    <recommendedName>
        <fullName evidence="5">RNA polymerase sigma factor</fullName>
    </recommendedName>
</protein>
<dbReference type="Gene3D" id="1.10.10.10">
    <property type="entry name" value="Winged helix-like DNA-binding domain superfamily/Winged helix DNA-binding domain"/>
    <property type="match status" value="2"/>
</dbReference>
<dbReference type="SUPFAM" id="SSF88946">
    <property type="entry name" value="Sigma2 domain of RNA polymerase sigma factors"/>
    <property type="match status" value="1"/>
</dbReference>
<dbReference type="NCBIfam" id="TIGR02937">
    <property type="entry name" value="sigma70-ECF"/>
    <property type="match status" value="1"/>
</dbReference>
<dbReference type="Gene3D" id="1.10.601.10">
    <property type="entry name" value="RNA Polymerase Primary Sigma Factor"/>
    <property type="match status" value="1"/>
</dbReference>
<dbReference type="InterPro" id="IPR013324">
    <property type="entry name" value="RNA_pol_sigma_r3/r4-like"/>
</dbReference>
<proteinExistence type="inferred from homology"/>
<dbReference type="InterPro" id="IPR007630">
    <property type="entry name" value="RNA_pol_sigma70_r4"/>
</dbReference>
<feature type="domain" description="RNA polymerase sigma-70" evidence="8">
    <location>
        <begin position="316"/>
        <end position="342"/>
    </location>
</feature>
<evidence type="ECO:0000313" key="10">
    <source>
        <dbReference type="Proteomes" id="UP000236642"/>
    </source>
</evidence>
<dbReference type="FunFam" id="1.10.601.10:FF:000001">
    <property type="entry name" value="RNA polymerase sigma factor SigA"/>
    <property type="match status" value="1"/>
</dbReference>
<evidence type="ECO:0000256" key="1">
    <source>
        <dbReference type="ARBA" id="ARBA00023015"/>
    </source>
</evidence>
<dbReference type="Pfam" id="PF04542">
    <property type="entry name" value="Sigma70_r2"/>
    <property type="match status" value="1"/>
</dbReference>
<dbReference type="InterPro" id="IPR036388">
    <property type="entry name" value="WH-like_DNA-bd_sf"/>
</dbReference>
<dbReference type="GO" id="GO:0003677">
    <property type="term" value="F:DNA binding"/>
    <property type="evidence" value="ECO:0007669"/>
    <property type="project" value="UniProtKB-KW"/>
</dbReference>
<dbReference type="Proteomes" id="UP000236642">
    <property type="component" value="Unassembled WGS sequence"/>
</dbReference>
<dbReference type="GO" id="GO:0006352">
    <property type="term" value="P:DNA-templated transcription initiation"/>
    <property type="evidence" value="ECO:0007669"/>
    <property type="project" value="InterPro"/>
</dbReference>
<dbReference type="PANTHER" id="PTHR30603">
    <property type="entry name" value="RNA POLYMERASE SIGMA FACTOR RPO"/>
    <property type="match status" value="1"/>
</dbReference>
<evidence type="ECO:0000256" key="2">
    <source>
        <dbReference type="ARBA" id="ARBA00023082"/>
    </source>
</evidence>
<evidence type="ECO:0000256" key="4">
    <source>
        <dbReference type="ARBA" id="ARBA00023163"/>
    </source>
</evidence>
<accession>A0A2H5Y4H8</accession>
<name>A0A2H5Y4H8_9CHLR</name>
<dbReference type="PRINTS" id="PR00046">
    <property type="entry name" value="SIGMA70FCT"/>
</dbReference>
<evidence type="ECO:0000259" key="7">
    <source>
        <dbReference type="PROSITE" id="PS00715"/>
    </source>
</evidence>
<comment type="similarity">
    <text evidence="5">Belongs to the sigma-70 factor family.</text>
</comment>
<feature type="region of interest" description="Disordered" evidence="6">
    <location>
        <begin position="1"/>
        <end position="21"/>
    </location>
</feature>
<evidence type="ECO:0000256" key="5">
    <source>
        <dbReference type="RuleBase" id="RU362124"/>
    </source>
</evidence>
<dbReference type="CDD" id="cd06171">
    <property type="entry name" value="Sigma70_r4"/>
    <property type="match status" value="1"/>
</dbReference>
<reference evidence="10" key="1">
    <citation type="submission" date="2017-09" db="EMBL/GenBank/DDBJ databases">
        <title>Metaegenomics of thermophilic ammonia-oxidizing enrichment culture.</title>
        <authorList>
            <person name="Kato S."/>
            <person name="Suzuki K."/>
        </authorList>
    </citation>
    <scope>NUCLEOTIDE SEQUENCE [LARGE SCALE GENOMIC DNA]</scope>
</reference>
<evidence type="ECO:0000259" key="8">
    <source>
        <dbReference type="PROSITE" id="PS00716"/>
    </source>
</evidence>
<evidence type="ECO:0000256" key="6">
    <source>
        <dbReference type="SAM" id="MobiDB-lite"/>
    </source>
</evidence>
<dbReference type="GO" id="GO:0016987">
    <property type="term" value="F:sigma factor activity"/>
    <property type="evidence" value="ECO:0007669"/>
    <property type="project" value="UniProtKB-KW"/>
</dbReference>
<sequence length="358" mass="41739">MERRNRPILPDEEEELENEEFWAEPWEEDAALEELDLEPELDEETSLPVLGELAEDRDLISLYFREVTDHPLLTAEEEKELATRMARGREAARRLARDGNLPPEVRKRLERLVEEGRQAREKLITSNFRLVISVAKKYQGLGVPLLDLIQEGNLGLMKAVERFDPKRGRRFSTYATWWIRQAITRALAMQARTIRLPIHAQEQLRKAQRIAHQIEQEAGRPATPEEVAERLGTETDKVEWLWNAARPLLSLEEPMDDEGETTLEGAIRDVESPAPDEVVADQLLREQIEEILNELPSRHARVLRLRYGFEDGRSYTLEEVAQRFGLSRERIRQIEAEALRYLRKQLKVRQMREFLKAA</sequence>
<dbReference type="InterPro" id="IPR050239">
    <property type="entry name" value="Sigma-70_RNA_pol_init_factors"/>
</dbReference>
<evidence type="ECO:0000256" key="3">
    <source>
        <dbReference type="ARBA" id="ARBA00023125"/>
    </source>
</evidence>
<dbReference type="EMBL" id="BEHY01000008">
    <property type="protein sequence ID" value="GBD08361.1"/>
    <property type="molecule type" value="Genomic_DNA"/>
</dbReference>